<organism evidence="5 6">
    <name type="scientific">Lupinus luteus</name>
    <name type="common">European yellow lupine</name>
    <dbReference type="NCBI Taxonomy" id="3873"/>
    <lineage>
        <taxon>Eukaryota</taxon>
        <taxon>Viridiplantae</taxon>
        <taxon>Streptophyta</taxon>
        <taxon>Embryophyta</taxon>
        <taxon>Tracheophyta</taxon>
        <taxon>Spermatophyta</taxon>
        <taxon>Magnoliopsida</taxon>
        <taxon>eudicotyledons</taxon>
        <taxon>Gunneridae</taxon>
        <taxon>Pentapetalae</taxon>
        <taxon>rosids</taxon>
        <taxon>fabids</taxon>
        <taxon>Fabales</taxon>
        <taxon>Fabaceae</taxon>
        <taxon>Papilionoideae</taxon>
        <taxon>50 kb inversion clade</taxon>
        <taxon>genistoids sensu lato</taxon>
        <taxon>core genistoids</taxon>
        <taxon>Genisteae</taxon>
        <taxon>Lupinus</taxon>
    </lineage>
</organism>
<dbReference type="InterPro" id="IPR031425">
    <property type="entry name" value="NPR1/NH1-interacting"/>
</dbReference>
<evidence type="ECO:0000313" key="5">
    <source>
        <dbReference type="EMBL" id="CAL0300144.1"/>
    </source>
</evidence>
<accession>A0AAV1VSZ9</accession>
<protein>
    <recommendedName>
        <fullName evidence="7">NPR1/NH1-interacting protein</fullName>
    </recommendedName>
</protein>
<dbReference type="GO" id="GO:0005634">
    <property type="term" value="C:nucleus"/>
    <property type="evidence" value="ECO:0007669"/>
    <property type="project" value="UniProtKB-SubCell"/>
</dbReference>
<comment type="subcellular location">
    <subcellularLocation>
        <location evidence="1">Nucleus</location>
    </subcellularLocation>
</comment>
<feature type="compositionally biased region" description="Basic and acidic residues" evidence="4">
    <location>
        <begin position="98"/>
        <end position="114"/>
    </location>
</feature>
<keyword evidence="3" id="KW-0539">Nucleus</keyword>
<sequence>MDGGRRKRKLENEEESEEKQMEMFFALVKSTKDVRGRLSKCKEKGKAKGVWNPTFLPEDFIDDEELARINISHPPSASSSEKEKEIEKVLPEAEAAETENKERAGDNLDLRLSL</sequence>
<dbReference type="EMBL" id="CAXHTB010000001">
    <property type="protein sequence ID" value="CAL0300144.1"/>
    <property type="molecule type" value="Genomic_DNA"/>
</dbReference>
<evidence type="ECO:0000313" key="6">
    <source>
        <dbReference type="Proteomes" id="UP001497480"/>
    </source>
</evidence>
<name>A0AAV1VSZ9_LUPLU</name>
<reference evidence="5 6" key="1">
    <citation type="submission" date="2024-03" db="EMBL/GenBank/DDBJ databases">
        <authorList>
            <person name="Martinez-Hernandez J."/>
        </authorList>
    </citation>
    <scope>NUCLEOTIDE SEQUENCE [LARGE SCALE GENOMIC DNA]</scope>
</reference>
<dbReference type="Proteomes" id="UP001497480">
    <property type="component" value="Unassembled WGS sequence"/>
</dbReference>
<dbReference type="GO" id="GO:0010112">
    <property type="term" value="P:regulation of systemic acquired resistance"/>
    <property type="evidence" value="ECO:0007669"/>
    <property type="project" value="InterPro"/>
</dbReference>
<evidence type="ECO:0000256" key="1">
    <source>
        <dbReference type="ARBA" id="ARBA00004123"/>
    </source>
</evidence>
<evidence type="ECO:0008006" key="7">
    <source>
        <dbReference type="Google" id="ProtNLM"/>
    </source>
</evidence>
<gene>
    <name evidence="5" type="ORF">LLUT_LOCUS1204</name>
</gene>
<dbReference type="AlphaFoldDB" id="A0AAV1VSZ9"/>
<evidence type="ECO:0000256" key="4">
    <source>
        <dbReference type="SAM" id="MobiDB-lite"/>
    </source>
</evidence>
<comment type="similarity">
    <text evidence="2">Belongs to the NPR1-interactor family.</text>
</comment>
<proteinExistence type="inferred from homology"/>
<comment type="caution">
    <text evidence="5">The sequence shown here is derived from an EMBL/GenBank/DDBJ whole genome shotgun (WGS) entry which is preliminary data.</text>
</comment>
<keyword evidence="6" id="KW-1185">Reference proteome</keyword>
<feature type="compositionally biased region" description="Basic and acidic residues" evidence="4">
    <location>
        <begin position="80"/>
        <end position="91"/>
    </location>
</feature>
<evidence type="ECO:0000256" key="3">
    <source>
        <dbReference type="ARBA" id="ARBA00023242"/>
    </source>
</evidence>
<dbReference type="PANTHER" id="PTHR33669:SF26">
    <property type="entry name" value="PROTEIN NIM1-INTERACTING 3"/>
    <property type="match status" value="1"/>
</dbReference>
<dbReference type="PANTHER" id="PTHR33669">
    <property type="entry name" value="PROTEIN NEGATIVE REGULATOR OF RESISTANCE"/>
    <property type="match status" value="1"/>
</dbReference>
<feature type="region of interest" description="Disordered" evidence="4">
    <location>
        <begin position="71"/>
        <end position="114"/>
    </location>
</feature>
<dbReference type="Pfam" id="PF15699">
    <property type="entry name" value="NPR1_interact"/>
    <property type="match status" value="1"/>
</dbReference>
<evidence type="ECO:0000256" key="2">
    <source>
        <dbReference type="ARBA" id="ARBA00009937"/>
    </source>
</evidence>